<dbReference type="CDD" id="cd00158">
    <property type="entry name" value="RHOD"/>
    <property type="match status" value="1"/>
</dbReference>
<feature type="transmembrane region" description="Helical" evidence="1">
    <location>
        <begin position="146"/>
        <end position="169"/>
    </location>
</feature>
<feature type="domain" description="Rhodanese" evidence="2">
    <location>
        <begin position="21"/>
        <end position="111"/>
    </location>
</feature>
<evidence type="ECO:0000256" key="1">
    <source>
        <dbReference type="SAM" id="Phobius"/>
    </source>
</evidence>
<dbReference type="SUPFAM" id="SSF52821">
    <property type="entry name" value="Rhodanese/Cell cycle control phosphatase"/>
    <property type="match status" value="1"/>
</dbReference>
<keyword evidence="1" id="KW-1133">Transmembrane helix</keyword>
<keyword evidence="1" id="KW-0812">Transmembrane</keyword>
<dbReference type="Pfam" id="PF00581">
    <property type="entry name" value="Rhodanese"/>
    <property type="match status" value="1"/>
</dbReference>
<dbReference type="EMBL" id="JBHTMP010000023">
    <property type="protein sequence ID" value="MFD1322720.1"/>
    <property type="molecule type" value="Genomic_DNA"/>
</dbReference>
<keyword evidence="1" id="KW-0472">Membrane</keyword>
<feature type="transmembrane region" description="Helical" evidence="1">
    <location>
        <begin position="122"/>
        <end position="140"/>
    </location>
</feature>
<organism evidence="3 4">
    <name type="scientific">Micromonospora sonneratiae</name>
    <dbReference type="NCBI Taxonomy" id="1184706"/>
    <lineage>
        <taxon>Bacteria</taxon>
        <taxon>Bacillati</taxon>
        <taxon>Actinomycetota</taxon>
        <taxon>Actinomycetes</taxon>
        <taxon>Micromonosporales</taxon>
        <taxon>Micromonosporaceae</taxon>
        <taxon>Micromonospora</taxon>
    </lineage>
</organism>
<accession>A0ABW3YF42</accession>
<dbReference type="InterPro" id="IPR001763">
    <property type="entry name" value="Rhodanese-like_dom"/>
</dbReference>
<dbReference type="Gene3D" id="3.40.250.10">
    <property type="entry name" value="Rhodanese-like domain"/>
    <property type="match status" value="1"/>
</dbReference>
<proteinExistence type="predicted"/>
<dbReference type="Gene3D" id="6.10.140.1340">
    <property type="match status" value="1"/>
</dbReference>
<dbReference type="InterPro" id="IPR021309">
    <property type="entry name" value="YgaP-like_TM"/>
</dbReference>
<sequence>MSTKNASSSIDVATARALLANNSEVLVVDVRTPGEFETAHVAGSINLPLDQVDAHLGRIVNAAGGRVLLMCQSGNRATQACTKLVNAGMVDATVISGGMNSWIAAGGPVERGRQRWSLERQVRLVAGGIVLLSVIASIWLPPVRFVAGFIGAGLTFAALTNTCAMGALLSKLPYNRGAGCDVNSSISRMQDTRRRA</sequence>
<dbReference type="Pfam" id="PF11127">
    <property type="entry name" value="YgaP-like_TM"/>
    <property type="match status" value="1"/>
</dbReference>
<evidence type="ECO:0000313" key="4">
    <source>
        <dbReference type="Proteomes" id="UP001597260"/>
    </source>
</evidence>
<dbReference type="RefSeq" id="WP_377571874.1">
    <property type="nucleotide sequence ID" value="NZ_JBHTMP010000023.1"/>
</dbReference>
<dbReference type="PROSITE" id="PS50206">
    <property type="entry name" value="RHODANESE_3"/>
    <property type="match status" value="1"/>
</dbReference>
<dbReference type="SMART" id="SM00450">
    <property type="entry name" value="RHOD"/>
    <property type="match status" value="1"/>
</dbReference>
<dbReference type="InterPro" id="IPR036873">
    <property type="entry name" value="Rhodanese-like_dom_sf"/>
</dbReference>
<protein>
    <submittedName>
        <fullName evidence="3">Rhodanese-like domain-containing protein</fullName>
    </submittedName>
</protein>
<reference evidence="4" key="1">
    <citation type="journal article" date="2019" name="Int. J. Syst. Evol. Microbiol.">
        <title>The Global Catalogue of Microorganisms (GCM) 10K type strain sequencing project: providing services to taxonomists for standard genome sequencing and annotation.</title>
        <authorList>
            <consortium name="The Broad Institute Genomics Platform"/>
            <consortium name="The Broad Institute Genome Sequencing Center for Infectious Disease"/>
            <person name="Wu L."/>
            <person name="Ma J."/>
        </authorList>
    </citation>
    <scope>NUCLEOTIDE SEQUENCE [LARGE SCALE GENOMIC DNA]</scope>
    <source>
        <strain evidence="4">JCM 31037</strain>
    </source>
</reference>
<gene>
    <name evidence="3" type="ORF">ACFQ4H_16605</name>
</gene>
<evidence type="ECO:0000313" key="3">
    <source>
        <dbReference type="EMBL" id="MFD1322720.1"/>
    </source>
</evidence>
<dbReference type="Proteomes" id="UP001597260">
    <property type="component" value="Unassembled WGS sequence"/>
</dbReference>
<name>A0ABW3YF42_9ACTN</name>
<comment type="caution">
    <text evidence="3">The sequence shown here is derived from an EMBL/GenBank/DDBJ whole genome shotgun (WGS) entry which is preliminary data.</text>
</comment>
<evidence type="ECO:0000259" key="2">
    <source>
        <dbReference type="PROSITE" id="PS50206"/>
    </source>
</evidence>
<dbReference type="PANTHER" id="PTHR43031:SF1">
    <property type="entry name" value="PYRIDINE NUCLEOTIDE-DISULPHIDE OXIDOREDUCTASE"/>
    <property type="match status" value="1"/>
</dbReference>
<dbReference type="InterPro" id="IPR050229">
    <property type="entry name" value="GlpE_sulfurtransferase"/>
</dbReference>
<keyword evidence="4" id="KW-1185">Reference proteome</keyword>
<dbReference type="PANTHER" id="PTHR43031">
    <property type="entry name" value="FAD-DEPENDENT OXIDOREDUCTASE"/>
    <property type="match status" value="1"/>
</dbReference>